<evidence type="ECO:0000256" key="3">
    <source>
        <dbReference type="ARBA" id="ARBA00022692"/>
    </source>
</evidence>
<feature type="transmembrane region" description="Helical" evidence="7">
    <location>
        <begin position="206"/>
        <end position="227"/>
    </location>
</feature>
<feature type="transmembrane region" description="Helical" evidence="7">
    <location>
        <begin position="83"/>
        <end position="104"/>
    </location>
</feature>
<dbReference type="FunFam" id="1.20.1250.20:FF:000013">
    <property type="entry name" value="MFS general substrate transporter"/>
    <property type="match status" value="1"/>
</dbReference>
<evidence type="ECO:0000256" key="4">
    <source>
        <dbReference type="ARBA" id="ARBA00022989"/>
    </source>
</evidence>
<feature type="transmembrane region" description="Helical" evidence="7">
    <location>
        <begin position="367"/>
        <end position="389"/>
    </location>
</feature>
<dbReference type="SUPFAM" id="SSF103473">
    <property type="entry name" value="MFS general substrate transporter"/>
    <property type="match status" value="1"/>
</dbReference>
<dbReference type="InterPro" id="IPR020846">
    <property type="entry name" value="MFS_dom"/>
</dbReference>
<comment type="caution">
    <text evidence="9">The sequence shown here is derived from an EMBL/GenBank/DDBJ whole genome shotgun (WGS) entry which is preliminary data.</text>
</comment>
<evidence type="ECO:0000256" key="1">
    <source>
        <dbReference type="ARBA" id="ARBA00004141"/>
    </source>
</evidence>
<reference evidence="9" key="1">
    <citation type="submission" date="2020-11" db="EMBL/GenBank/DDBJ databases">
        <authorList>
            <consortium name="DOE Joint Genome Institute"/>
            <person name="Ahrendt S."/>
            <person name="Riley R."/>
            <person name="Andreopoulos W."/>
            <person name="Labutti K."/>
            <person name="Pangilinan J."/>
            <person name="Ruiz-Duenas F.J."/>
            <person name="Barrasa J.M."/>
            <person name="Sanchez-Garcia M."/>
            <person name="Camarero S."/>
            <person name="Miyauchi S."/>
            <person name="Serrano A."/>
            <person name="Linde D."/>
            <person name="Babiker R."/>
            <person name="Drula E."/>
            <person name="Ayuso-Fernandez I."/>
            <person name="Pacheco R."/>
            <person name="Padilla G."/>
            <person name="Ferreira P."/>
            <person name="Barriuso J."/>
            <person name="Kellner H."/>
            <person name="Castanera R."/>
            <person name="Alfaro M."/>
            <person name="Ramirez L."/>
            <person name="Pisabarro A.G."/>
            <person name="Kuo A."/>
            <person name="Tritt A."/>
            <person name="Lipzen A."/>
            <person name="He G."/>
            <person name="Yan M."/>
            <person name="Ng V."/>
            <person name="Cullen D."/>
            <person name="Martin F."/>
            <person name="Rosso M.-N."/>
            <person name="Henrissat B."/>
            <person name="Hibbett D."/>
            <person name="Martinez A.T."/>
            <person name="Grigoriev I.V."/>
        </authorList>
    </citation>
    <scope>NUCLEOTIDE SEQUENCE</scope>
    <source>
        <strain evidence="9">CBS 506.95</strain>
    </source>
</reference>
<dbReference type="EMBL" id="MU157900">
    <property type="protein sequence ID" value="KAF9524363.1"/>
    <property type="molecule type" value="Genomic_DNA"/>
</dbReference>
<gene>
    <name evidence="9" type="ORF">CPB83DRAFT_947300</name>
</gene>
<feature type="compositionally biased region" description="Basic and acidic residues" evidence="6">
    <location>
        <begin position="1"/>
        <end position="21"/>
    </location>
</feature>
<dbReference type="Proteomes" id="UP000807306">
    <property type="component" value="Unassembled WGS sequence"/>
</dbReference>
<protein>
    <submittedName>
        <fullName evidence="9">Major facilitator superfamily domain-containing protein</fullName>
    </submittedName>
</protein>
<comment type="subcellular location">
    <subcellularLocation>
        <location evidence="1">Membrane</location>
        <topology evidence="1">Multi-pass membrane protein</topology>
    </subcellularLocation>
</comment>
<keyword evidence="3 7" id="KW-0812">Transmembrane</keyword>
<evidence type="ECO:0000256" key="5">
    <source>
        <dbReference type="ARBA" id="ARBA00023136"/>
    </source>
</evidence>
<accession>A0A9P6E805</accession>
<feature type="transmembrane region" description="Helical" evidence="7">
    <location>
        <begin position="318"/>
        <end position="335"/>
    </location>
</feature>
<feature type="domain" description="Major facilitator superfamily (MFS) profile" evidence="8">
    <location>
        <begin position="45"/>
        <end position="461"/>
    </location>
</feature>
<name>A0A9P6E805_9AGAR</name>
<dbReference type="GO" id="GO:0022857">
    <property type="term" value="F:transmembrane transporter activity"/>
    <property type="evidence" value="ECO:0007669"/>
    <property type="project" value="InterPro"/>
</dbReference>
<feature type="region of interest" description="Disordered" evidence="6">
    <location>
        <begin position="1"/>
        <end position="26"/>
    </location>
</feature>
<keyword evidence="10" id="KW-1185">Reference proteome</keyword>
<dbReference type="Pfam" id="PF07690">
    <property type="entry name" value="MFS_1"/>
    <property type="match status" value="1"/>
</dbReference>
<evidence type="ECO:0000313" key="10">
    <source>
        <dbReference type="Proteomes" id="UP000807306"/>
    </source>
</evidence>
<dbReference type="InterPro" id="IPR036259">
    <property type="entry name" value="MFS_trans_sf"/>
</dbReference>
<dbReference type="GO" id="GO:0016020">
    <property type="term" value="C:membrane"/>
    <property type="evidence" value="ECO:0007669"/>
    <property type="project" value="UniProtKB-SubCell"/>
</dbReference>
<feature type="transmembrane region" description="Helical" evidence="7">
    <location>
        <begin position="434"/>
        <end position="457"/>
    </location>
</feature>
<evidence type="ECO:0000256" key="6">
    <source>
        <dbReference type="SAM" id="MobiDB-lite"/>
    </source>
</evidence>
<dbReference type="PROSITE" id="PS50850">
    <property type="entry name" value="MFS"/>
    <property type="match status" value="1"/>
</dbReference>
<keyword evidence="4 7" id="KW-1133">Transmembrane helix</keyword>
<feature type="transmembrane region" description="Helical" evidence="7">
    <location>
        <begin position="43"/>
        <end position="63"/>
    </location>
</feature>
<evidence type="ECO:0000256" key="2">
    <source>
        <dbReference type="ARBA" id="ARBA00022448"/>
    </source>
</evidence>
<feature type="transmembrane region" description="Helical" evidence="7">
    <location>
        <begin position="279"/>
        <end position="298"/>
    </location>
</feature>
<feature type="transmembrane region" description="Helical" evidence="7">
    <location>
        <begin position="111"/>
        <end position="129"/>
    </location>
</feature>
<dbReference type="PANTHER" id="PTHR43791:SF85">
    <property type="entry name" value="TRANSPORTER, PUTATIVE (AFU_ORTHOLOGUE AFUA_6G00710)-RELATED"/>
    <property type="match status" value="1"/>
</dbReference>
<dbReference type="OrthoDB" id="2985014at2759"/>
<feature type="transmembrane region" description="Helical" evidence="7">
    <location>
        <begin position="174"/>
        <end position="194"/>
    </location>
</feature>
<keyword evidence="5 7" id="KW-0472">Membrane</keyword>
<dbReference type="FunFam" id="1.20.1250.20:FF:000034">
    <property type="entry name" value="MFS general substrate transporter"/>
    <property type="match status" value="1"/>
</dbReference>
<dbReference type="PANTHER" id="PTHR43791">
    <property type="entry name" value="PERMEASE-RELATED"/>
    <property type="match status" value="1"/>
</dbReference>
<dbReference type="AlphaFoldDB" id="A0A9P6E805"/>
<dbReference type="InterPro" id="IPR011701">
    <property type="entry name" value="MFS"/>
</dbReference>
<feature type="transmembrane region" description="Helical" evidence="7">
    <location>
        <begin position="342"/>
        <end position="361"/>
    </location>
</feature>
<dbReference type="Gene3D" id="1.20.1250.20">
    <property type="entry name" value="MFS general substrate transporter like domains"/>
    <property type="match status" value="2"/>
</dbReference>
<proteinExistence type="predicted"/>
<evidence type="ECO:0000313" key="9">
    <source>
        <dbReference type="EMBL" id="KAF9524363.1"/>
    </source>
</evidence>
<keyword evidence="2" id="KW-0813">Transport</keyword>
<organism evidence="9 10">
    <name type="scientific">Crepidotus variabilis</name>
    <dbReference type="NCBI Taxonomy" id="179855"/>
    <lineage>
        <taxon>Eukaryota</taxon>
        <taxon>Fungi</taxon>
        <taxon>Dikarya</taxon>
        <taxon>Basidiomycota</taxon>
        <taxon>Agaricomycotina</taxon>
        <taxon>Agaricomycetes</taxon>
        <taxon>Agaricomycetidae</taxon>
        <taxon>Agaricales</taxon>
        <taxon>Agaricineae</taxon>
        <taxon>Crepidotaceae</taxon>
        <taxon>Crepidotus</taxon>
    </lineage>
</organism>
<evidence type="ECO:0000259" key="8">
    <source>
        <dbReference type="PROSITE" id="PS50850"/>
    </source>
</evidence>
<evidence type="ECO:0000256" key="7">
    <source>
        <dbReference type="SAM" id="Phobius"/>
    </source>
</evidence>
<sequence>MDKTSNHSVEEKLGSTDEGHSGLESSVASDPFLEKRVWRKLDLWILPVVAMFYFLSFLDRANIGNARVAGLQKDLKMSNTQYSIALTVTYVPYIVAELPSNLLLKAVGPNLMLPTMLTLWGVVTTLQGIVTTYKGLLVCRFFLGLFEAGGVFPGLVLYLSFFYPRQRLQWRITAFFSSASLSGAFSGILAFGIIKMNGVGHKAGWSWIFILEGLFTVVYGAATFFLLPSTPSAARFLNQQEKDYVIAALKADGATGKDETTDSFSWREVGMAFKLPQTWFLAIIFFFDGTVLYGLAYFTPSIVQGLGYTAARAQLMSVPPFAVAFVLSILLSFVSDRYRCRGLVSIISSLLCVIGFAMFLGSAKHSIQYGSLFLTIPGTYILAPTLSTWSANNATPHTRRATAIAIGFIMTNCGGILATWLLGSLSPAPRYFLASRTLLAFSVGMVAFSAVNLFYLWDQNKKKAEVRSKISRNQEEPGLGDKSAWFEYAL</sequence>
<feature type="transmembrane region" description="Helical" evidence="7">
    <location>
        <begin position="401"/>
        <end position="422"/>
    </location>
</feature>
<feature type="transmembrane region" description="Helical" evidence="7">
    <location>
        <begin position="141"/>
        <end position="162"/>
    </location>
</feature>